<gene>
    <name evidence="4" type="ORF">F4V43_10260</name>
</gene>
<dbReference type="InterPro" id="IPR002372">
    <property type="entry name" value="PQQ_rpt_dom"/>
</dbReference>
<dbReference type="PROSITE" id="PS51257">
    <property type="entry name" value="PROKAR_LIPOPROTEIN"/>
    <property type="match status" value="1"/>
</dbReference>
<feature type="signal peptide" evidence="2">
    <location>
        <begin position="1"/>
        <end position="23"/>
    </location>
</feature>
<proteinExistence type="predicted"/>
<dbReference type="OrthoDB" id="2641515at2"/>
<feature type="chain" id="PRO_5023840272" evidence="2">
    <location>
        <begin position="24"/>
        <end position="510"/>
    </location>
</feature>
<evidence type="ECO:0000313" key="4">
    <source>
        <dbReference type="EMBL" id="KAA9004697.1"/>
    </source>
</evidence>
<feature type="domain" description="Pyrrolo-quinoline quinone repeat" evidence="3">
    <location>
        <begin position="124"/>
        <end position="277"/>
    </location>
</feature>
<dbReference type="InterPro" id="IPR015943">
    <property type="entry name" value="WD40/YVTN_repeat-like_dom_sf"/>
</dbReference>
<dbReference type="Proteomes" id="UP000367750">
    <property type="component" value="Unassembled WGS sequence"/>
</dbReference>
<dbReference type="EMBL" id="VYKK01000013">
    <property type="protein sequence ID" value="KAA9004697.1"/>
    <property type="molecule type" value="Genomic_DNA"/>
</dbReference>
<evidence type="ECO:0000259" key="3">
    <source>
        <dbReference type="Pfam" id="PF13360"/>
    </source>
</evidence>
<dbReference type="InterPro" id="IPR018391">
    <property type="entry name" value="PQQ_b-propeller_rpt"/>
</dbReference>
<protein>
    <submittedName>
        <fullName evidence="4">PQQ-binding-like beta-propeller repeat protein</fullName>
    </submittedName>
</protein>
<name>A0A5J5G9A5_9BACL</name>
<evidence type="ECO:0000256" key="2">
    <source>
        <dbReference type="SAM" id="SignalP"/>
    </source>
</evidence>
<dbReference type="SUPFAM" id="SSF50998">
    <property type="entry name" value="Quinoprotein alcohol dehydrogenase-like"/>
    <property type="match status" value="1"/>
</dbReference>
<dbReference type="RefSeq" id="WP_150458159.1">
    <property type="nucleotide sequence ID" value="NZ_VYKK01000013.1"/>
</dbReference>
<keyword evidence="5" id="KW-1185">Reference proteome</keyword>
<organism evidence="4 5">
    <name type="scientific">Paenibacillus spiritus</name>
    <dbReference type="NCBI Taxonomy" id="2496557"/>
    <lineage>
        <taxon>Bacteria</taxon>
        <taxon>Bacillati</taxon>
        <taxon>Bacillota</taxon>
        <taxon>Bacilli</taxon>
        <taxon>Bacillales</taxon>
        <taxon>Paenibacillaceae</taxon>
        <taxon>Paenibacillus</taxon>
    </lineage>
</organism>
<dbReference type="AlphaFoldDB" id="A0A5J5G9A5"/>
<dbReference type="Pfam" id="PF13360">
    <property type="entry name" value="PQQ_2"/>
    <property type="match status" value="2"/>
</dbReference>
<dbReference type="PANTHER" id="PTHR34512">
    <property type="entry name" value="CELL SURFACE PROTEIN"/>
    <property type="match status" value="1"/>
</dbReference>
<dbReference type="SMART" id="SM00564">
    <property type="entry name" value="PQQ"/>
    <property type="match status" value="2"/>
</dbReference>
<dbReference type="InterPro" id="IPR011047">
    <property type="entry name" value="Quinoprotein_ADH-like_sf"/>
</dbReference>
<comment type="caution">
    <text evidence="4">The sequence shown here is derived from an EMBL/GenBank/DDBJ whole genome shotgun (WGS) entry which is preliminary data.</text>
</comment>
<feature type="compositionally biased region" description="Low complexity" evidence="1">
    <location>
        <begin position="33"/>
        <end position="48"/>
    </location>
</feature>
<feature type="region of interest" description="Disordered" evidence="1">
    <location>
        <begin position="266"/>
        <end position="289"/>
    </location>
</feature>
<dbReference type="Gene3D" id="2.130.10.10">
    <property type="entry name" value="YVTN repeat-like/Quinoprotein amine dehydrogenase"/>
    <property type="match status" value="2"/>
</dbReference>
<reference evidence="4 5" key="1">
    <citation type="submission" date="2019-09" db="EMBL/GenBank/DDBJ databases">
        <title>Bacillus ochoae sp. nov., Paenibacillus whitsoniae sp. nov., Paenibacillus spiritus sp. nov. Isolated from the Mars Exploration Rover during spacecraft assembly.</title>
        <authorList>
            <person name="Seuylemezian A."/>
            <person name="Vaishampayan P."/>
        </authorList>
    </citation>
    <scope>NUCLEOTIDE SEQUENCE [LARGE SCALE GENOMIC DNA]</scope>
    <source>
        <strain evidence="4 5">MER_111</strain>
    </source>
</reference>
<feature type="region of interest" description="Disordered" evidence="1">
    <location>
        <begin position="26"/>
        <end position="48"/>
    </location>
</feature>
<evidence type="ECO:0000313" key="5">
    <source>
        <dbReference type="Proteomes" id="UP000367750"/>
    </source>
</evidence>
<dbReference type="PANTHER" id="PTHR34512:SF30">
    <property type="entry name" value="OUTER MEMBRANE PROTEIN ASSEMBLY FACTOR BAMB"/>
    <property type="match status" value="1"/>
</dbReference>
<feature type="domain" description="Pyrrolo-quinoline quinone repeat" evidence="3">
    <location>
        <begin position="364"/>
        <end position="501"/>
    </location>
</feature>
<sequence length="510" mass="54537">MSIRLRKGIAALLLAALVSGCEAAGGQDGADPRGTGESGASSAEAGARTPPAAAAPLRSFTSCYGSAPVRCAPVTEKPAAVRRLEPDWVNRGSLAYMYLRYVTPKALILFGDDGGLSGMHMNDNLYAVSPETGRTLWQIDGGFGGSRTALDRSRQELTVLNPYTPGQGYEYRLRHLNAATGRTIWEQKLGKADGRSDYTEMYAAKGIILLYGYEPDSQTARLLALNEKDGRTLWKKALKGDRAVVNEGGEDVVLLKSGPKLTGLEPGTGSLRWSLTGKDEPDSALETAPYDPLLEPAPLPADPAAGAEPVRWFRLGGERLRIDLSSGEVQARIQARGDLIGSSGNLLLTREFSGPFASDRTRPEIVLTDAATGRERWRLKGSGGPAVFAGNTLYLYLNGPLAAVDAADGEIRWSQPLDRAFYNPEGYAESAGLAVYALPGNRLLEVRTGGGIRITRADDGETLYRVSGVSAGIPEGREAAVRRGLVNTQGDRLYLGSDSGRFFRIPLPLP</sequence>
<evidence type="ECO:0000256" key="1">
    <source>
        <dbReference type="SAM" id="MobiDB-lite"/>
    </source>
</evidence>
<keyword evidence="2" id="KW-0732">Signal</keyword>
<accession>A0A5J5G9A5</accession>